<proteinExistence type="predicted"/>
<protein>
    <submittedName>
        <fullName evidence="2">Uncharacterized protein</fullName>
    </submittedName>
</protein>
<reference evidence="2 3" key="1">
    <citation type="submission" date="2014-07" db="EMBL/GenBank/DDBJ databases">
        <title>Methanogenic archaea and the global carbon cycle.</title>
        <authorList>
            <person name="Henriksen J.R."/>
            <person name="Luke J."/>
            <person name="Reinhart S."/>
            <person name="Benedict M.N."/>
            <person name="Youngblut N.D."/>
            <person name="Metcalf M.E."/>
            <person name="Whitaker R.J."/>
            <person name="Metcalf W.W."/>
        </authorList>
    </citation>
    <scope>NUCLEOTIDE SEQUENCE [LARGE SCALE GENOMIC DNA]</scope>
    <source>
        <strain evidence="2 3">LYC</strain>
    </source>
</reference>
<accession>A0A0E3RRD1</accession>
<organism evidence="2 3">
    <name type="scientific">Methanosarcina mazei LYC</name>
    <dbReference type="NCBI Taxonomy" id="1434114"/>
    <lineage>
        <taxon>Archaea</taxon>
        <taxon>Methanobacteriati</taxon>
        <taxon>Methanobacteriota</taxon>
        <taxon>Stenosarchaea group</taxon>
        <taxon>Methanomicrobia</taxon>
        <taxon>Methanosarcinales</taxon>
        <taxon>Methanosarcinaceae</taxon>
        <taxon>Methanosarcina</taxon>
    </lineage>
</organism>
<dbReference type="Proteomes" id="UP000033063">
    <property type="component" value="Chromosome"/>
</dbReference>
<sequence length="935" mass="106930">MDKEAFLHQLESSAINKDKRLFAKTIYNLPADVIVGFTKEEFSRIIYISHQFSSQKMDRLCNFLEIKGSSFLKNALKGINELNNSLLSKFYYSIFISLCETDKEKVKIALGNNAIVCIMLAEMGVDSKENLEIAICSCRTAQEIFPKTSVNYISVLTNEGNARVRLAEMGIASREHLETAIHLYGLSQKIFPKTSVDYARVLINESNARKMLAEMGIASRENLETAVNLCGIVQKIFSKTSTDYACALINEGSARKTLAEMGFDSRENLKTAIYLYGLSQEIFPEKSIDHARVLMNEGNARELLAKMGVDSRANLETVVHLCETSSEIFPKTGVDYARALMNKGNALKSLAEMDFDSKINLETAIHLYELSQEIFPKTSTDYACALMNEGNARVLLAKMGIGSRVNLETAIHLCETAHEISPKTSVDYARALMNEGNARVLLAKMNVDSHENFERSQKLYLESISIFEELGDGWTYSLALLNLSSLLKNKFFKTGDKKYLEELEIYLSDVEEKIRDRNIRYKEFVMARVHEIRANLLEFEGKSGIYSASREYDKAYEFSRYPFHKFMDEFCQARNGIKSFCELVSDWKEIEKEYIFLDYYDYAIFECHLENALKSTVNEEDELKLAVEKLKEIRDRTQIKIIKDRVSAYIHLLQALVDCFNNDSYKEAAENVKEGCKIFSKHGDKQGQQMCEIFHNAVVKKRDPDAWQEIIRNREFSSNFYNLLCEYSDRKRADMESYKLSQIYQTVNRTEKIVDQLQETLNQEFAEIKDQIIIGFKGSDSEFREIKKMIISIQQDFEYLTQVSNKSSNEEEEAIKIFMVKMLEMIKNGDPEKLSLFLEDIIKNEHFLEEIIEKSKASEREKANAKSKLADLKKMPGILKEKMKSFSVDVTKEVIVSLTAGEIITLLTPVLSTAAFGVPIPSKVVEMLLEVMKDS</sequence>
<dbReference type="AlphaFoldDB" id="A0A0E3RRD1"/>
<dbReference type="GeneID" id="24879150"/>
<feature type="coiled-coil region" evidence="1">
    <location>
        <begin position="848"/>
        <end position="875"/>
    </location>
</feature>
<dbReference type="InterPro" id="IPR011990">
    <property type="entry name" value="TPR-like_helical_dom_sf"/>
</dbReference>
<gene>
    <name evidence="2" type="ORF">MSMAL_2828</name>
</gene>
<dbReference type="PATRIC" id="fig|1434114.4.peg.3560"/>
<keyword evidence="1" id="KW-0175">Coiled coil</keyword>
<dbReference type="HOGENOM" id="CLU_310078_0_0_2"/>
<dbReference type="Gene3D" id="1.25.40.10">
    <property type="entry name" value="Tetratricopeptide repeat domain"/>
    <property type="match status" value="1"/>
</dbReference>
<dbReference type="RefSeq" id="WP_048041108.1">
    <property type="nucleotide sequence ID" value="NZ_CP009513.1"/>
</dbReference>
<name>A0A0E3RRD1_METMZ</name>
<evidence type="ECO:0000313" key="2">
    <source>
        <dbReference type="EMBL" id="AKB69371.1"/>
    </source>
</evidence>
<evidence type="ECO:0000256" key="1">
    <source>
        <dbReference type="SAM" id="Coils"/>
    </source>
</evidence>
<evidence type="ECO:0000313" key="3">
    <source>
        <dbReference type="Proteomes" id="UP000033063"/>
    </source>
</evidence>
<dbReference type="EMBL" id="CP009513">
    <property type="protein sequence ID" value="AKB69371.1"/>
    <property type="molecule type" value="Genomic_DNA"/>
</dbReference>
<dbReference type="SUPFAM" id="SSF48452">
    <property type="entry name" value="TPR-like"/>
    <property type="match status" value="1"/>
</dbReference>